<organism evidence="2">
    <name type="scientific">mine drainage metagenome</name>
    <dbReference type="NCBI Taxonomy" id="410659"/>
    <lineage>
        <taxon>unclassified sequences</taxon>
        <taxon>metagenomes</taxon>
        <taxon>ecological metagenomes</taxon>
    </lineage>
</organism>
<proteinExistence type="predicted"/>
<dbReference type="EMBL" id="AUZX01003763">
    <property type="protein sequence ID" value="EQD73009.1"/>
    <property type="molecule type" value="Genomic_DNA"/>
</dbReference>
<dbReference type="InterPro" id="IPR027417">
    <property type="entry name" value="P-loop_NTPase"/>
</dbReference>
<comment type="caution">
    <text evidence="2">The sequence shown here is derived from an EMBL/GenBank/DDBJ whole genome shotgun (WGS) entry which is preliminary data.</text>
</comment>
<sequence length="409" mass="45059">TEIVRQRREGLRQAVYDALAGKTAEALSRVQVFEIKQEKPDRAAPDRSEIDAGSDHALAQSAEIRREELREAAIAAIVNRYQYWTEAEKDVLVIALSRADREALNEALHAEKPGRNDPRPVDTLDSKQWTAAQRSDAARYRPGDQIEWGRDYQDGPRKGEITPVVAQRDGQVTAQRADGTQWTFDPRKITRFEVSDAKQLRLGEGSKIITRGPIEAQRSDGTTLRLPTGSALTVTGREGPHLLVRDAHGQALKIDKSKPLRIDLGYAMTADQAQGKTTDVAIAWMRSSQQNLSTLDRLYVTLSRARDQAILVTDDKAKLAARLDINRGGNETALTPTATRAAVERGALGAAIAQRTEGRDRETGRAAAPAAERSTDVRGRLQSMLDTARQREGASLERGASGREWGMSR</sequence>
<evidence type="ECO:0000313" key="2">
    <source>
        <dbReference type="EMBL" id="EQD73009.1"/>
    </source>
</evidence>
<dbReference type="AlphaFoldDB" id="T1CVA1"/>
<feature type="non-terminal residue" evidence="2">
    <location>
        <position position="1"/>
    </location>
</feature>
<dbReference type="SUPFAM" id="SSF52540">
    <property type="entry name" value="P-loop containing nucleoside triphosphate hydrolases"/>
    <property type="match status" value="1"/>
</dbReference>
<evidence type="ECO:0000256" key="1">
    <source>
        <dbReference type="SAM" id="MobiDB-lite"/>
    </source>
</evidence>
<accession>T1CVA1</accession>
<dbReference type="Gene3D" id="2.30.30.940">
    <property type="match status" value="1"/>
</dbReference>
<gene>
    <name evidence="2" type="ORF">B1A_05167</name>
</gene>
<reference evidence="2" key="2">
    <citation type="journal article" date="2014" name="ISME J.">
        <title>Microbial stratification in low pH oxic and suboxic macroscopic growths along an acid mine drainage.</title>
        <authorList>
            <person name="Mendez-Garcia C."/>
            <person name="Mesa V."/>
            <person name="Sprenger R.R."/>
            <person name="Richter M."/>
            <person name="Diez M.S."/>
            <person name="Solano J."/>
            <person name="Bargiela R."/>
            <person name="Golyshina O.V."/>
            <person name="Manteca A."/>
            <person name="Ramos J.L."/>
            <person name="Gallego J.R."/>
            <person name="Llorente I."/>
            <person name="Martins Dos Santos V.A."/>
            <person name="Jensen O.N."/>
            <person name="Pelaez A.I."/>
            <person name="Sanchez J."/>
            <person name="Ferrer M."/>
        </authorList>
    </citation>
    <scope>NUCLEOTIDE SEQUENCE</scope>
</reference>
<reference evidence="2" key="1">
    <citation type="submission" date="2013-08" db="EMBL/GenBank/DDBJ databases">
        <authorList>
            <person name="Mendez C."/>
            <person name="Richter M."/>
            <person name="Ferrer M."/>
            <person name="Sanchez J."/>
        </authorList>
    </citation>
    <scope>NUCLEOTIDE SEQUENCE</scope>
</reference>
<feature type="region of interest" description="Disordered" evidence="1">
    <location>
        <begin position="355"/>
        <end position="409"/>
    </location>
</feature>
<name>T1CVA1_9ZZZZ</name>
<dbReference type="Gene3D" id="3.40.50.300">
    <property type="entry name" value="P-loop containing nucleotide triphosphate hydrolases"/>
    <property type="match status" value="1"/>
</dbReference>
<protein>
    <submittedName>
        <fullName evidence="2">TrwC protein</fullName>
    </submittedName>
</protein>